<protein>
    <submittedName>
        <fullName evidence="2">Uncharacterized protein</fullName>
    </submittedName>
</protein>
<dbReference type="EMBL" id="JACBYR010000001">
    <property type="protein sequence ID" value="NYE80939.1"/>
    <property type="molecule type" value="Genomic_DNA"/>
</dbReference>
<gene>
    <name evidence="2" type="ORF">FHW18_000210</name>
</gene>
<keyword evidence="1" id="KW-0812">Transmembrane</keyword>
<dbReference type="Proteomes" id="UP000542125">
    <property type="component" value="Unassembled WGS sequence"/>
</dbReference>
<dbReference type="RefSeq" id="WP_179582490.1">
    <property type="nucleotide sequence ID" value="NZ_JACBYR010000001.1"/>
</dbReference>
<evidence type="ECO:0000313" key="2">
    <source>
        <dbReference type="EMBL" id="NYE80939.1"/>
    </source>
</evidence>
<evidence type="ECO:0000313" key="3">
    <source>
        <dbReference type="Proteomes" id="UP000542125"/>
    </source>
</evidence>
<proteinExistence type="predicted"/>
<name>A0A7Y9LIH4_9BURK</name>
<dbReference type="AlphaFoldDB" id="A0A7Y9LIH4"/>
<keyword evidence="1" id="KW-0472">Membrane</keyword>
<keyword evidence="1" id="KW-1133">Transmembrane helix</keyword>
<accession>A0A7Y9LIH4</accession>
<comment type="caution">
    <text evidence="2">The sequence shown here is derived from an EMBL/GenBank/DDBJ whole genome shotgun (WGS) entry which is preliminary data.</text>
</comment>
<keyword evidence="3" id="KW-1185">Reference proteome</keyword>
<feature type="transmembrane region" description="Helical" evidence="1">
    <location>
        <begin position="26"/>
        <end position="46"/>
    </location>
</feature>
<organism evidence="2 3">
    <name type="scientific">Pigmentiphaga litoralis</name>
    <dbReference type="NCBI Taxonomy" id="516702"/>
    <lineage>
        <taxon>Bacteria</taxon>
        <taxon>Pseudomonadati</taxon>
        <taxon>Pseudomonadota</taxon>
        <taxon>Betaproteobacteria</taxon>
        <taxon>Burkholderiales</taxon>
        <taxon>Alcaligenaceae</taxon>
        <taxon>Pigmentiphaga</taxon>
    </lineage>
</organism>
<reference evidence="2 3" key="1">
    <citation type="submission" date="2020-07" db="EMBL/GenBank/DDBJ databases">
        <title>Genomic Encyclopedia of Type Strains, Phase IV (KMG-V): Genome sequencing to study the core and pangenomes of soil and plant-associated prokaryotes.</title>
        <authorList>
            <person name="Whitman W."/>
        </authorList>
    </citation>
    <scope>NUCLEOTIDE SEQUENCE [LARGE SCALE GENOMIC DNA]</scope>
    <source>
        <strain evidence="2 3">SAS40</strain>
    </source>
</reference>
<evidence type="ECO:0000256" key="1">
    <source>
        <dbReference type="SAM" id="Phobius"/>
    </source>
</evidence>
<sequence length="48" mass="4861">MTTANSPVMHAASTSVAAFKPTLRQCVCAAAIVLLPYAAMAGILLLNG</sequence>